<dbReference type="AlphaFoldDB" id="A0A8H8UK71"/>
<evidence type="ECO:0000256" key="1">
    <source>
        <dbReference type="ARBA" id="ARBA00005466"/>
    </source>
</evidence>
<accession>A0A8H8UK71</accession>
<comment type="similarity">
    <text evidence="1">Belongs to the oxygen-dependent FAD-linked oxidoreductase family.</text>
</comment>
<keyword evidence="7" id="KW-1185">Reference proteome</keyword>
<evidence type="ECO:0000313" key="6">
    <source>
        <dbReference type="EMBL" id="TVY48340.1"/>
    </source>
</evidence>
<evidence type="ECO:0000256" key="3">
    <source>
        <dbReference type="ARBA" id="ARBA00022827"/>
    </source>
</evidence>
<dbReference type="Pfam" id="PF01565">
    <property type="entry name" value="FAD_binding_4"/>
    <property type="match status" value="1"/>
</dbReference>
<feature type="domain" description="FAD-binding PCMH-type" evidence="5">
    <location>
        <begin position="45"/>
        <end position="216"/>
    </location>
</feature>
<keyword evidence="3" id="KW-0274">FAD</keyword>
<keyword evidence="4" id="KW-0560">Oxidoreductase</keyword>
<comment type="caution">
    <text evidence="6">The sequence shown here is derived from an EMBL/GenBank/DDBJ whole genome shotgun (WGS) entry which is preliminary data.</text>
</comment>
<evidence type="ECO:0000256" key="2">
    <source>
        <dbReference type="ARBA" id="ARBA00022630"/>
    </source>
</evidence>
<dbReference type="GO" id="GO:0016491">
    <property type="term" value="F:oxidoreductase activity"/>
    <property type="evidence" value="ECO:0007669"/>
    <property type="project" value="UniProtKB-KW"/>
</dbReference>
<reference evidence="6 7" key="1">
    <citation type="submission" date="2018-05" db="EMBL/GenBank/DDBJ databases">
        <title>Genome sequencing and assembly of the regulated plant pathogen Lachnellula willkommii and related sister species for the development of diagnostic species identification markers.</title>
        <authorList>
            <person name="Giroux E."/>
            <person name="Bilodeau G."/>
        </authorList>
    </citation>
    <scope>NUCLEOTIDE SEQUENCE [LARGE SCALE GENOMIC DNA]</scope>
    <source>
        <strain evidence="6 7">CBS 160.35</strain>
    </source>
</reference>
<dbReference type="Proteomes" id="UP000443090">
    <property type="component" value="Unassembled WGS sequence"/>
</dbReference>
<evidence type="ECO:0000256" key="4">
    <source>
        <dbReference type="ARBA" id="ARBA00023002"/>
    </source>
</evidence>
<dbReference type="PANTHER" id="PTHR42973:SF22">
    <property type="entry name" value="FAD-BINDING PCMH-TYPE DOMAIN-CONTAINING PROTEIN-RELATED"/>
    <property type="match status" value="1"/>
</dbReference>
<dbReference type="OrthoDB" id="2151789at2759"/>
<dbReference type="SUPFAM" id="SSF56176">
    <property type="entry name" value="FAD-binding/transporter-associated domain-like"/>
    <property type="match status" value="1"/>
</dbReference>
<dbReference type="Gene3D" id="3.30.465.10">
    <property type="match status" value="1"/>
</dbReference>
<sequence>MTASTGTSHLCCEALLALLGAEKVSLQGSPLYNASLSSYFALQSSSVHPLCFVSPQTSSDVSATIGSLTSNSCEFAIRSGGHMWFPGASNSPSGVTIDLRNLNSIDLSPGNSTISVGPGATWDAIYAKLDPLGLSVAGGRVAGVGVGGLTLGGGISYLGPRYGWTCNTASAFEVVLANGTILEADEAHNADLFHGLRGGSNNFGVVTRVDLKTFVQGPVWSASIYNPVSTIDSQIRIFARLAAADNYDENASFITGFGYSQSQGLTVIDNELVYTKPVENETPLYYKDLLSLPSIMSSSSLVNLTTLAQQGAELLPPGVAQYMFATTTFRPTEAMLHAAYDAWNTSLAGVRDISGLTWSLSLEPLPPAIYQRDATANALGLADRTGSRVVCLLSQAWADQADNERVYNASAALVAAIEDAARSLNAYDPFLYLDYAAKWQDPIASYGNVSVRQLQELQAKVDPQRVFTKLVPGGFKIPC</sequence>
<evidence type="ECO:0000313" key="7">
    <source>
        <dbReference type="Proteomes" id="UP000443090"/>
    </source>
</evidence>
<gene>
    <name evidence="6" type="primary">sol5_0</name>
    <name evidence="6" type="ORF">LOCC1_G001472</name>
</gene>
<dbReference type="InterPro" id="IPR016169">
    <property type="entry name" value="FAD-bd_PCMH_sub2"/>
</dbReference>
<name>A0A8H8UK71_9HELO</name>
<evidence type="ECO:0000259" key="5">
    <source>
        <dbReference type="PROSITE" id="PS51387"/>
    </source>
</evidence>
<dbReference type="InterPro" id="IPR006094">
    <property type="entry name" value="Oxid_FAD_bind_N"/>
</dbReference>
<dbReference type="PANTHER" id="PTHR42973">
    <property type="entry name" value="BINDING OXIDOREDUCTASE, PUTATIVE (AFU_ORTHOLOGUE AFUA_1G17690)-RELATED"/>
    <property type="match status" value="1"/>
</dbReference>
<dbReference type="InterPro" id="IPR050416">
    <property type="entry name" value="FAD-linked_Oxidoreductase"/>
</dbReference>
<proteinExistence type="inferred from homology"/>
<dbReference type="PROSITE" id="PS51387">
    <property type="entry name" value="FAD_PCMH"/>
    <property type="match status" value="1"/>
</dbReference>
<dbReference type="GO" id="GO:0071949">
    <property type="term" value="F:FAD binding"/>
    <property type="evidence" value="ECO:0007669"/>
    <property type="project" value="InterPro"/>
</dbReference>
<organism evidence="6 7">
    <name type="scientific">Lachnellula occidentalis</name>
    <dbReference type="NCBI Taxonomy" id="215460"/>
    <lineage>
        <taxon>Eukaryota</taxon>
        <taxon>Fungi</taxon>
        <taxon>Dikarya</taxon>
        <taxon>Ascomycota</taxon>
        <taxon>Pezizomycotina</taxon>
        <taxon>Leotiomycetes</taxon>
        <taxon>Helotiales</taxon>
        <taxon>Lachnaceae</taxon>
        <taxon>Lachnellula</taxon>
    </lineage>
</organism>
<dbReference type="InterPro" id="IPR036318">
    <property type="entry name" value="FAD-bd_PCMH-like_sf"/>
</dbReference>
<dbReference type="InterPro" id="IPR016166">
    <property type="entry name" value="FAD-bd_PCMH"/>
</dbReference>
<keyword evidence="2" id="KW-0285">Flavoprotein</keyword>
<protein>
    <submittedName>
        <fullName evidence="6">Bifunctional solanapyrone synthase</fullName>
    </submittedName>
</protein>
<dbReference type="EMBL" id="QGMI01000050">
    <property type="protein sequence ID" value="TVY48340.1"/>
    <property type="molecule type" value="Genomic_DNA"/>
</dbReference>